<dbReference type="KEGG" id="mmob:F6R98_21240"/>
<name>A0A5Q0BRL5_9GAMM</name>
<dbReference type="EMBL" id="CP044205">
    <property type="protein sequence ID" value="QFY44844.1"/>
    <property type="molecule type" value="Genomic_DNA"/>
</dbReference>
<protein>
    <submittedName>
        <fullName evidence="1">Uncharacterized protein</fullName>
    </submittedName>
</protein>
<sequence length="244" mass="27775">MSREIVTKRAYLKQAIFFDRKESPTIQNKLAEALKKLHRIGDRKEELGEDNRQVRSVIYHRQHANMLFGIFASYERGTHQLTVAEDDDAETLTIEQVAPPKSEDNKRREFLEGICYFGLFGNHVVLVQSNALGAKQIEQHINWLLKLSRVISEENSVGLSEQIAAATKERIRNAHVKEVEIGAPFIQNQPVAGREQEITKDTALIYSGFGLDMVRQLLGDKLDSMKLSDALDGNIEVSLRIRYK</sequence>
<dbReference type="RefSeq" id="WP_153250809.1">
    <property type="nucleotide sequence ID" value="NZ_CP044205.1"/>
</dbReference>
<dbReference type="Proteomes" id="UP000325755">
    <property type="component" value="Chromosome"/>
</dbReference>
<gene>
    <name evidence="1" type="ORF">F6R98_21240</name>
</gene>
<dbReference type="AlphaFoldDB" id="A0A5Q0BRL5"/>
<keyword evidence="2" id="KW-1185">Reference proteome</keyword>
<dbReference type="InParanoid" id="A0A5Q0BRL5"/>
<accession>A0A5Q0BRL5</accession>
<organism evidence="1 2">
    <name type="scientific">Candidatus Methylospira mobilis</name>
    <dbReference type="NCBI Taxonomy" id="1808979"/>
    <lineage>
        <taxon>Bacteria</taxon>
        <taxon>Pseudomonadati</taxon>
        <taxon>Pseudomonadota</taxon>
        <taxon>Gammaproteobacteria</taxon>
        <taxon>Methylococcales</taxon>
        <taxon>Methylococcaceae</taxon>
        <taxon>Candidatus Methylospira</taxon>
    </lineage>
</organism>
<proteinExistence type="predicted"/>
<reference evidence="1 2" key="1">
    <citation type="submission" date="2019-09" db="EMBL/GenBank/DDBJ databases">
        <title>Ecophysiology of the spiral-shaped methanotroph Methylospira mobilis as revealed by the complete genome sequence.</title>
        <authorList>
            <person name="Oshkin I.Y."/>
            <person name="Dedysh S.N."/>
            <person name="Miroshnikov K."/>
            <person name="Danilova O.V."/>
            <person name="Hakobyan A."/>
            <person name="Liesack W."/>
        </authorList>
    </citation>
    <scope>NUCLEOTIDE SEQUENCE [LARGE SCALE GENOMIC DNA]</scope>
    <source>
        <strain evidence="1 2">Shm1</strain>
    </source>
</reference>
<dbReference type="OrthoDB" id="6630675at2"/>
<evidence type="ECO:0000313" key="1">
    <source>
        <dbReference type="EMBL" id="QFY44844.1"/>
    </source>
</evidence>
<evidence type="ECO:0000313" key="2">
    <source>
        <dbReference type="Proteomes" id="UP000325755"/>
    </source>
</evidence>